<dbReference type="InterPro" id="IPR046040">
    <property type="entry name" value="DUF5998"/>
</dbReference>
<protein>
    <recommendedName>
        <fullName evidence="4">Phosphodiesterase</fullName>
    </recommendedName>
</protein>
<organism evidence="2 3">
    <name type="scientific">Kineosporia succinea</name>
    <dbReference type="NCBI Taxonomy" id="84632"/>
    <lineage>
        <taxon>Bacteria</taxon>
        <taxon>Bacillati</taxon>
        <taxon>Actinomycetota</taxon>
        <taxon>Actinomycetes</taxon>
        <taxon>Kineosporiales</taxon>
        <taxon>Kineosporiaceae</taxon>
        <taxon>Kineosporia</taxon>
    </lineage>
</organism>
<sequence length="213" mass="22318">MREGPGTDATVSQPDGQPIDESMDEALPEELVAEVERAGFYPSLVLDSLDVAIAGEAVVSYLVQQETTFDRVEVRRHVTVLSLTPTRLVVAHADDHDPDALSPEPYASASTEAVPLGKVTSVVLSHAVTAPEHHRSGAVPRELSLTIGWGSLTRVDLEPASCADPDCEADHGYTGTLAADDITVRLSAEAEGAAAVKAAKAFARALSAATARP</sequence>
<keyword evidence="3" id="KW-1185">Reference proteome</keyword>
<evidence type="ECO:0008006" key="4">
    <source>
        <dbReference type="Google" id="ProtNLM"/>
    </source>
</evidence>
<accession>A0ABT9NVU4</accession>
<reference evidence="2 3" key="1">
    <citation type="submission" date="2023-07" db="EMBL/GenBank/DDBJ databases">
        <title>Sequencing the genomes of 1000 actinobacteria strains.</title>
        <authorList>
            <person name="Klenk H.-P."/>
        </authorList>
    </citation>
    <scope>NUCLEOTIDE SEQUENCE [LARGE SCALE GENOMIC DNA]</scope>
    <source>
        <strain evidence="2 3">DSM 44388</strain>
    </source>
</reference>
<dbReference type="Pfam" id="PF19461">
    <property type="entry name" value="DUF5998"/>
    <property type="match status" value="1"/>
</dbReference>
<feature type="region of interest" description="Disordered" evidence="1">
    <location>
        <begin position="1"/>
        <end position="21"/>
    </location>
</feature>
<evidence type="ECO:0000256" key="1">
    <source>
        <dbReference type="SAM" id="MobiDB-lite"/>
    </source>
</evidence>
<evidence type="ECO:0000313" key="3">
    <source>
        <dbReference type="Proteomes" id="UP001235712"/>
    </source>
</evidence>
<gene>
    <name evidence="2" type="ORF">J2S57_000287</name>
</gene>
<dbReference type="EMBL" id="JAUSQZ010000001">
    <property type="protein sequence ID" value="MDP9824538.1"/>
    <property type="molecule type" value="Genomic_DNA"/>
</dbReference>
<dbReference type="Proteomes" id="UP001235712">
    <property type="component" value="Unassembled WGS sequence"/>
</dbReference>
<comment type="caution">
    <text evidence="2">The sequence shown here is derived from an EMBL/GenBank/DDBJ whole genome shotgun (WGS) entry which is preliminary data.</text>
</comment>
<evidence type="ECO:0000313" key="2">
    <source>
        <dbReference type="EMBL" id="MDP9824538.1"/>
    </source>
</evidence>
<name>A0ABT9NVU4_9ACTN</name>
<proteinExistence type="predicted"/>